<name>A0A182VXZ6_9DIPT</name>
<dbReference type="EnsemblMetazoa" id="AMIN002945-RA">
    <property type="protein sequence ID" value="AMIN002945-PA"/>
    <property type="gene ID" value="AMIN002945"/>
</dbReference>
<reference evidence="2" key="2">
    <citation type="submission" date="2020-05" db="UniProtKB">
        <authorList>
            <consortium name="EnsemblMetazoa"/>
        </authorList>
    </citation>
    <scope>IDENTIFICATION</scope>
    <source>
        <strain evidence="2">MINIMUS1</strain>
    </source>
</reference>
<proteinExistence type="predicted"/>
<accession>A0A182VXZ6</accession>
<evidence type="ECO:0000256" key="1">
    <source>
        <dbReference type="SAM" id="MobiDB-lite"/>
    </source>
</evidence>
<evidence type="ECO:0000313" key="3">
    <source>
        <dbReference type="Proteomes" id="UP000075920"/>
    </source>
</evidence>
<protein>
    <submittedName>
        <fullName evidence="2">Uncharacterized protein</fullName>
    </submittedName>
</protein>
<organism evidence="2 3">
    <name type="scientific">Anopheles minimus</name>
    <dbReference type="NCBI Taxonomy" id="112268"/>
    <lineage>
        <taxon>Eukaryota</taxon>
        <taxon>Metazoa</taxon>
        <taxon>Ecdysozoa</taxon>
        <taxon>Arthropoda</taxon>
        <taxon>Hexapoda</taxon>
        <taxon>Insecta</taxon>
        <taxon>Pterygota</taxon>
        <taxon>Neoptera</taxon>
        <taxon>Endopterygota</taxon>
        <taxon>Diptera</taxon>
        <taxon>Nematocera</taxon>
        <taxon>Culicoidea</taxon>
        <taxon>Culicidae</taxon>
        <taxon>Anophelinae</taxon>
        <taxon>Anopheles</taxon>
    </lineage>
</organism>
<dbReference type="AlphaFoldDB" id="A0A182VXZ6"/>
<keyword evidence="3" id="KW-1185">Reference proteome</keyword>
<evidence type="ECO:0000313" key="2">
    <source>
        <dbReference type="EnsemblMetazoa" id="AMIN002945-PA"/>
    </source>
</evidence>
<sequence length="206" mass="23328">MIHILNFIAGMNNPLECKHEAGEPRGRTITPEYCFDTMDSHCVHCGNTTEYSVKSLRNLFLGNSTQEAMPRLNSASRNIERLPECQCTEHTEEDRFPEKKPPNDRVIETRSVQELKHLFEMKMKINGQESSNSSARTNSRPVSGKTYDGQDTISLDPPHPEGQFCMYGEPPVRSKPCTRWSITNTSIVEIPNGMQITCTVLNDSKH</sequence>
<feature type="compositionally biased region" description="Polar residues" evidence="1">
    <location>
        <begin position="127"/>
        <end position="141"/>
    </location>
</feature>
<feature type="region of interest" description="Disordered" evidence="1">
    <location>
        <begin position="125"/>
        <end position="154"/>
    </location>
</feature>
<dbReference type="Proteomes" id="UP000075920">
    <property type="component" value="Unassembled WGS sequence"/>
</dbReference>
<reference evidence="3" key="1">
    <citation type="submission" date="2013-03" db="EMBL/GenBank/DDBJ databases">
        <title>The Genome Sequence of Anopheles minimus MINIMUS1.</title>
        <authorList>
            <consortium name="The Broad Institute Genomics Platform"/>
            <person name="Neafsey D.E."/>
            <person name="Walton C."/>
            <person name="Walker B."/>
            <person name="Young S.K."/>
            <person name="Zeng Q."/>
            <person name="Gargeya S."/>
            <person name="Fitzgerald M."/>
            <person name="Haas B."/>
            <person name="Abouelleil A."/>
            <person name="Allen A.W."/>
            <person name="Alvarado L."/>
            <person name="Arachchi H.M."/>
            <person name="Berlin A.M."/>
            <person name="Chapman S.B."/>
            <person name="Gainer-Dewar J."/>
            <person name="Goldberg J."/>
            <person name="Griggs A."/>
            <person name="Gujja S."/>
            <person name="Hansen M."/>
            <person name="Howarth C."/>
            <person name="Imamovic A."/>
            <person name="Ireland A."/>
            <person name="Larimer J."/>
            <person name="McCowan C."/>
            <person name="Murphy C."/>
            <person name="Pearson M."/>
            <person name="Poon T.W."/>
            <person name="Priest M."/>
            <person name="Roberts A."/>
            <person name="Saif S."/>
            <person name="Shea T."/>
            <person name="Sisk P."/>
            <person name="Sykes S."/>
            <person name="Wortman J."/>
            <person name="Nusbaum C."/>
            <person name="Birren B."/>
        </authorList>
    </citation>
    <scope>NUCLEOTIDE SEQUENCE [LARGE SCALE GENOMIC DNA]</scope>
    <source>
        <strain evidence="3">MINIMUS1</strain>
    </source>
</reference>
<dbReference type="VEuPathDB" id="VectorBase:AMIN002945"/>